<comment type="caution">
    <text evidence="1">The sequence shown here is derived from an EMBL/GenBank/DDBJ whole genome shotgun (WGS) entry which is preliminary data.</text>
</comment>
<organism evidence="1">
    <name type="scientific">marine sediment metagenome</name>
    <dbReference type="NCBI Taxonomy" id="412755"/>
    <lineage>
        <taxon>unclassified sequences</taxon>
        <taxon>metagenomes</taxon>
        <taxon>ecological metagenomes</taxon>
    </lineage>
</organism>
<dbReference type="EMBL" id="LAZR01033167">
    <property type="protein sequence ID" value="KKL48865.1"/>
    <property type="molecule type" value="Genomic_DNA"/>
</dbReference>
<gene>
    <name evidence="1" type="ORF">LCGC14_2321260</name>
</gene>
<protein>
    <recommendedName>
        <fullName evidence="2">MATE family efflux transporter</fullName>
    </recommendedName>
</protein>
<feature type="non-terminal residue" evidence="1">
    <location>
        <position position="69"/>
    </location>
</feature>
<dbReference type="InterPro" id="IPR002528">
    <property type="entry name" value="MATE_fam"/>
</dbReference>
<name>A0A0F9EV86_9ZZZZ</name>
<dbReference type="GO" id="GO:0042910">
    <property type="term" value="F:xenobiotic transmembrane transporter activity"/>
    <property type="evidence" value="ECO:0007669"/>
    <property type="project" value="InterPro"/>
</dbReference>
<dbReference type="GO" id="GO:0015297">
    <property type="term" value="F:antiporter activity"/>
    <property type="evidence" value="ECO:0007669"/>
    <property type="project" value="InterPro"/>
</dbReference>
<evidence type="ECO:0000313" key="1">
    <source>
        <dbReference type="EMBL" id="KKL48865.1"/>
    </source>
</evidence>
<sequence length="69" mass="7204">MPADAADAIAAPPPPALDESNVTRSVFRLAWPVVIQQVSFTTVQLVDTFLVGHLGEDALAGVGLASILY</sequence>
<reference evidence="1" key="1">
    <citation type="journal article" date="2015" name="Nature">
        <title>Complex archaea that bridge the gap between prokaryotes and eukaryotes.</title>
        <authorList>
            <person name="Spang A."/>
            <person name="Saw J.H."/>
            <person name="Jorgensen S.L."/>
            <person name="Zaremba-Niedzwiedzka K."/>
            <person name="Martijn J."/>
            <person name="Lind A.E."/>
            <person name="van Eijk R."/>
            <person name="Schleper C."/>
            <person name="Guy L."/>
            <person name="Ettema T.J."/>
        </authorList>
    </citation>
    <scope>NUCLEOTIDE SEQUENCE</scope>
</reference>
<dbReference type="Pfam" id="PF01554">
    <property type="entry name" value="MatE"/>
    <property type="match status" value="1"/>
</dbReference>
<dbReference type="GO" id="GO:0016020">
    <property type="term" value="C:membrane"/>
    <property type="evidence" value="ECO:0007669"/>
    <property type="project" value="InterPro"/>
</dbReference>
<proteinExistence type="predicted"/>
<evidence type="ECO:0008006" key="2">
    <source>
        <dbReference type="Google" id="ProtNLM"/>
    </source>
</evidence>
<accession>A0A0F9EV86</accession>
<dbReference type="AlphaFoldDB" id="A0A0F9EV86"/>